<dbReference type="NCBIfam" id="TIGR00622">
    <property type="entry name" value="ssl1"/>
    <property type="match status" value="1"/>
</dbReference>
<dbReference type="Gene3D" id="3.40.50.410">
    <property type="entry name" value="von Willebrand factor, type A domain"/>
    <property type="match status" value="2"/>
</dbReference>
<protein>
    <submittedName>
        <fullName evidence="5">General transcription factor IIH subunit 2</fullName>
    </submittedName>
</protein>
<keyword evidence="1" id="KW-0479">Metal-binding</keyword>
<dbReference type="InterPro" id="IPR013083">
    <property type="entry name" value="Znf_RING/FYVE/PHD"/>
</dbReference>
<evidence type="ECO:0000313" key="5">
    <source>
        <dbReference type="EMBL" id="OMJ29662.1"/>
    </source>
</evidence>
<dbReference type="InterPro" id="IPR046349">
    <property type="entry name" value="C1-like_sf"/>
</dbReference>
<sequence>MSKNAASNEPLIDIDDSNLHDQESGYTWEEFKRSWDVLQEDDSGSLQKAVASFHKKLKLKRKQNDNNLIQKGLVRYCYIILDCSSNTSERDLRPSRLELALQTLEAFVSEFFEQNPLGSLTSTDPSDINSTISDLINENIRVSIVEMSAEVFIFKKICTDTNGTFSVAINEAHFRELVLEFISPPPIFNANSDAHLITMGFATSIHDSTPTFCSCHFKLSLDGYLCPRCNSKVCSLPSNCDVCGLSLVSSPHLSRSYHHLFPTKAFKELVPPKESLSYCYSCMEPLSDSIKALNNQKPDASIPEELFQCPKCLNVFCLDCDLYIHETVHNCPGCV</sequence>
<dbReference type="GO" id="GO:0008270">
    <property type="term" value="F:zinc ion binding"/>
    <property type="evidence" value="ECO:0007669"/>
    <property type="project" value="InterPro"/>
</dbReference>
<dbReference type="PROSITE" id="PS00028">
    <property type="entry name" value="ZINC_FINGER_C2H2_1"/>
    <property type="match status" value="1"/>
</dbReference>
<dbReference type="GO" id="GO:0006351">
    <property type="term" value="P:DNA-templated transcription"/>
    <property type="evidence" value="ECO:0007669"/>
    <property type="project" value="InterPro"/>
</dbReference>
<dbReference type="SUPFAM" id="SSF57889">
    <property type="entry name" value="Cysteine-rich domain"/>
    <property type="match status" value="1"/>
</dbReference>
<dbReference type="OrthoDB" id="284275at2759"/>
<dbReference type="GO" id="GO:0006357">
    <property type="term" value="P:regulation of transcription by RNA polymerase II"/>
    <property type="evidence" value="ECO:0007669"/>
    <property type="project" value="TreeGrafter"/>
</dbReference>
<organism evidence="5 6">
    <name type="scientific">Smittium culicis</name>
    <dbReference type="NCBI Taxonomy" id="133412"/>
    <lineage>
        <taxon>Eukaryota</taxon>
        <taxon>Fungi</taxon>
        <taxon>Fungi incertae sedis</taxon>
        <taxon>Zoopagomycota</taxon>
        <taxon>Kickxellomycotina</taxon>
        <taxon>Harpellomycetes</taxon>
        <taxon>Harpellales</taxon>
        <taxon>Legeriomycetaceae</taxon>
        <taxon>Smittium</taxon>
    </lineage>
</organism>
<feature type="domain" description="C2H2-type" evidence="4">
    <location>
        <begin position="309"/>
        <end position="329"/>
    </location>
</feature>
<dbReference type="EMBL" id="LSSM01000218">
    <property type="protein sequence ID" value="OMJ29662.1"/>
    <property type="molecule type" value="Genomic_DNA"/>
</dbReference>
<dbReference type="PANTHER" id="PTHR12695:SF2">
    <property type="entry name" value="GENERAL TRANSCRIPTION FACTOR IIH SUBUNIT 2-RELATED"/>
    <property type="match status" value="1"/>
</dbReference>
<dbReference type="InterPro" id="IPR004595">
    <property type="entry name" value="TFIIH_C1-like_dom"/>
</dbReference>
<dbReference type="InterPro" id="IPR013087">
    <property type="entry name" value="Znf_C2H2_type"/>
</dbReference>
<evidence type="ECO:0000256" key="1">
    <source>
        <dbReference type="ARBA" id="ARBA00022723"/>
    </source>
</evidence>
<dbReference type="PANTHER" id="PTHR12695">
    <property type="entry name" value="GENERAL TRANSCRIPTION FACTOR IIH SUBUNIT 2"/>
    <property type="match status" value="1"/>
</dbReference>
<dbReference type="Gene3D" id="3.30.40.10">
    <property type="entry name" value="Zinc/RING finger domain, C3HC4 (zinc finger)"/>
    <property type="match status" value="1"/>
</dbReference>
<dbReference type="Pfam" id="PF04056">
    <property type="entry name" value="Ssl1"/>
    <property type="match status" value="1"/>
</dbReference>
<dbReference type="InterPro" id="IPR007198">
    <property type="entry name" value="Ssl1-like"/>
</dbReference>
<evidence type="ECO:0000256" key="2">
    <source>
        <dbReference type="ARBA" id="ARBA00022833"/>
    </source>
</evidence>
<dbReference type="InterPro" id="IPR036465">
    <property type="entry name" value="vWFA_dom_sf"/>
</dbReference>
<evidence type="ECO:0000256" key="3">
    <source>
        <dbReference type="PIRSR" id="PIRSR015919-1"/>
    </source>
</evidence>
<dbReference type="PIRSF" id="PIRSF015919">
    <property type="entry name" value="TFIIH_SSL1"/>
    <property type="match status" value="1"/>
</dbReference>
<proteinExistence type="predicted"/>
<feature type="zinc finger region" description="C4-type" evidence="3">
    <location>
        <begin position="226"/>
        <end position="243"/>
    </location>
</feature>
<dbReference type="InterPro" id="IPR012170">
    <property type="entry name" value="TFIIH_SSL1/p44"/>
</dbReference>
<dbReference type="Pfam" id="PF07975">
    <property type="entry name" value="C1_4"/>
    <property type="match status" value="1"/>
</dbReference>
<keyword evidence="6" id="KW-1185">Reference proteome</keyword>
<dbReference type="Proteomes" id="UP000187429">
    <property type="component" value="Unassembled WGS sequence"/>
</dbReference>
<evidence type="ECO:0000259" key="4">
    <source>
        <dbReference type="PROSITE" id="PS00028"/>
    </source>
</evidence>
<name>A0A1R1YRZ6_9FUNG</name>
<dbReference type="AlphaFoldDB" id="A0A1R1YRZ6"/>
<dbReference type="GO" id="GO:0000439">
    <property type="term" value="C:transcription factor TFIIH core complex"/>
    <property type="evidence" value="ECO:0007669"/>
    <property type="project" value="InterPro"/>
</dbReference>
<gene>
    <name evidence="5" type="ORF">AYI69_g829</name>
</gene>
<dbReference type="GO" id="GO:0006289">
    <property type="term" value="P:nucleotide-excision repair"/>
    <property type="evidence" value="ECO:0007669"/>
    <property type="project" value="InterPro"/>
</dbReference>
<keyword evidence="2" id="KW-0862">Zinc</keyword>
<dbReference type="GO" id="GO:0005675">
    <property type="term" value="C:transcription factor TFIIH holo complex"/>
    <property type="evidence" value="ECO:0007669"/>
    <property type="project" value="TreeGrafter"/>
</dbReference>
<comment type="caution">
    <text evidence="5">The sequence shown here is derived from an EMBL/GenBank/DDBJ whole genome shotgun (WGS) entry which is preliminary data.</text>
</comment>
<dbReference type="SMART" id="SM01047">
    <property type="entry name" value="C1_4"/>
    <property type="match status" value="1"/>
</dbReference>
<evidence type="ECO:0000313" key="6">
    <source>
        <dbReference type="Proteomes" id="UP000187429"/>
    </source>
</evidence>
<reference evidence="6" key="1">
    <citation type="submission" date="2017-01" db="EMBL/GenBank/DDBJ databases">
        <authorList>
            <person name="Wang Y."/>
            <person name="White M."/>
            <person name="Kvist S."/>
            <person name="Moncalvo J.-M."/>
        </authorList>
    </citation>
    <scope>NUCLEOTIDE SEQUENCE [LARGE SCALE GENOMIC DNA]</scope>
    <source>
        <strain evidence="6">ID-206-W2</strain>
    </source>
</reference>
<accession>A0A1R1YRZ6</accession>